<dbReference type="RefSeq" id="WP_098102055.1">
    <property type="nucleotide sequence ID" value="NZ_NUDL01000020.1"/>
</dbReference>
<evidence type="ECO:0008006" key="4">
    <source>
        <dbReference type="Google" id="ProtNLM"/>
    </source>
</evidence>
<feature type="coiled-coil region" evidence="1">
    <location>
        <begin position="48"/>
        <end position="75"/>
    </location>
</feature>
<proteinExistence type="predicted"/>
<dbReference type="Pfam" id="PF05565">
    <property type="entry name" value="Sipho_Gp157"/>
    <property type="match status" value="1"/>
</dbReference>
<sequence>MSSLYNLTGQFLELQRYITEENAEMFTDTLEAIDEAIESKAVGIVHVIKNMEQMAVNIKAEEERLSKRRKAAENSVTRLKQYLIDSMEATDNKKIETDLITISIRNNAQSLVVHSEDAIPKMYYKASKPTLDKKALGDFVKGGGIVEGTELVRTKSLTIK</sequence>
<evidence type="ECO:0000313" key="3">
    <source>
        <dbReference type="Proteomes" id="UP000220621"/>
    </source>
</evidence>
<keyword evidence="1" id="KW-0175">Coiled coil</keyword>
<comment type="caution">
    <text evidence="2">The sequence shown here is derived from an EMBL/GenBank/DDBJ whole genome shotgun (WGS) entry which is preliminary data.</text>
</comment>
<evidence type="ECO:0000256" key="1">
    <source>
        <dbReference type="SAM" id="Coils"/>
    </source>
</evidence>
<gene>
    <name evidence="2" type="ORF">CN611_07295</name>
</gene>
<protein>
    <recommendedName>
        <fullName evidence="4">Siphovirus Gp157 family protein</fullName>
    </recommendedName>
</protein>
<dbReference type="EMBL" id="NUDL01000020">
    <property type="protein sequence ID" value="PEM57610.1"/>
    <property type="molecule type" value="Genomic_DNA"/>
</dbReference>
<dbReference type="InterPro" id="IPR008840">
    <property type="entry name" value="Sipho_Gp157"/>
</dbReference>
<accession>A0A2A8BSH2</accession>
<evidence type="ECO:0000313" key="2">
    <source>
        <dbReference type="EMBL" id="PEM57610.1"/>
    </source>
</evidence>
<name>A0A2A8BSH2_9BACI</name>
<reference evidence="2 3" key="1">
    <citation type="submission" date="2017-09" db="EMBL/GenBank/DDBJ databases">
        <title>Large-scale bioinformatics analysis of Bacillus genomes uncovers conserved roles of natural products in bacterial physiology.</title>
        <authorList>
            <consortium name="Agbiome Team Llc"/>
            <person name="Bleich R.M."/>
            <person name="Grubbs K.J."/>
            <person name="Santa Maria K.C."/>
            <person name="Allen S.E."/>
            <person name="Farag S."/>
            <person name="Shank E.A."/>
            <person name="Bowers A."/>
        </authorList>
    </citation>
    <scope>NUCLEOTIDE SEQUENCE [LARGE SCALE GENOMIC DNA]</scope>
    <source>
        <strain evidence="2 3">AFS010764</strain>
    </source>
</reference>
<organism evidence="2 3">
    <name type="scientific">Bacillus wiedmannii</name>
    <dbReference type="NCBI Taxonomy" id="1890302"/>
    <lineage>
        <taxon>Bacteria</taxon>
        <taxon>Bacillati</taxon>
        <taxon>Bacillota</taxon>
        <taxon>Bacilli</taxon>
        <taxon>Bacillales</taxon>
        <taxon>Bacillaceae</taxon>
        <taxon>Bacillus</taxon>
        <taxon>Bacillus cereus group</taxon>
    </lineage>
</organism>
<dbReference type="AlphaFoldDB" id="A0A2A8BSH2"/>
<dbReference type="Proteomes" id="UP000220621">
    <property type="component" value="Unassembled WGS sequence"/>
</dbReference>